<dbReference type="GO" id="GO:0020037">
    <property type="term" value="F:heme binding"/>
    <property type="evidence" value="ECO:0007669"/>
    <property type="project" value="TreeGrafter"/>
</dbReference>
<dbReference type="GO" id="GO:0005886">
    <property type="term" value="C:plasma membrane"/>
    <property type="evidence" value="ECO:0007669"/>
    <property type="project" value="UniProtKB-SubCell"/>
</dbReference>
<dbReference type="InterPro" id="IPR051542">
    <property type="entry name" value="Hydrogenase_cytochrome"/>
</dbReference>
<feature type="transmembrane region" description="Helical" evidence="6">
    <location>
        <begin position="71"/>
        <end position="91"/>
    </location>
</feature>
<evidence type="ECO:0000256" key="3">
    <source>
        <dbReference type="ARBA" id="ARBA00022692"/>
    </source>
</evidence>
<evidence type="ECO:0000313" key="9">
    <source>
        <dbReference type="Proteomes" id="UP000245489"/>
    </source>
</evidence>
<feature type="transmembrane region" description="Helical" evidence="6">
    <location>
        <begin position="12"/>
        <end position="36"/>
    </location>
</feature>
<comment type="caution">
    <text evidence="8">The sequence shown here is derived from an EMBL/GenBank/DDBJ whole genome shotgun (WGS) entry which is preliminary data.</text>
</comment>
<dbReference type="Gene3D" id="1.20.950.20">
    <property type="entry name" value="Transmembrane di-heme cytochromes, Chain C"/>
    <property type="match status" value="1"/>
</dbReference>
<sequence length="216" mass="25128">MQKIIHKHSLAIRWFHWINFPLLFVMIWSGLLIYWANGVYKIQVEETLIFKFFPKGFYDFLGLSGQLAKGMAWHFATMWLFTVNGILYVLYTMISGEWQLIVPTKNSFKEAWQVVLFDLGISKLSPPQDKYNAAQRIVYTLVIIMGFGSILTGWAIFRPIQISWLTNILGGYKAARIEHFILTIGFCLFFLVHIIQVIKAGWKNFQSMITGFEKVD</sequence>
<keyword evidence="3 6" id="KW-0812">Transmembrane</keyword>
<accession>A0A316EGR0</accession>
<keyword evidence="5 6" id="KW-0472">Membrane</keyword>
<organism evidence="8 9">
    <name type="scientific">Arcicella aurantiaca</name>
    <dbReference type="NCBI Taxonomy" id="591202"/>
    <lineage>
        <taxon>Bacteria</taxon>
        <taxon>Pseudomonadati</taxon>
        <taxon>Bacteroidota</taxon>
        <taxon>Cytophagia</taxon>
        <taxon>Cytophagales</taxon>
        <taxon>Flectobacillaceae</taxon>
        <taxon>Arcicella</taxon>
    </lineage>
</organism>
<dbReference type="InterPro" id="IPR016174">
    <property type="entry name" value="Di-haem_cyt_TM"/>
</dbReference>
<feature type="transmembrane region" description="Helical" evidence="6">
    <location>
        <begin position="177"/>
        <end position="198"/>
    </location>
</feature>
<dbReference type="SUPFAM" id="SSF81342">
    <property type="entry name" value="Transmembrane di-heme cytochromes"/>
    <property type="match status" value="1"/>
</dbReference>
<gene>
    <name evidence="8" type="ORF">LV89_00859</name>
</gene>
<dbReference type="RefSeq" id="WP_109741630.1">
    <property type="nucleotide sequence ID" value="NZ_QGGO01000003.1"/>
</dbReference>
<keyword evidence="4 6" id="KW-1133">Transmembrane helix</keyword>
<name>A0A316EGR0_9BACT</name>
<dbReference type="EMBL" id="QGGO01000003">
    <property type="protein sequence ID" value="PWK28654.1"/>
    <property type="molecule type" value="Genomic_DNA"/>
</dbReference>
<dbReference type="GO" id="GO:0022904">
    <property type="term" value="P:respiratory electron transport chain"/>
    <property type="evidence" value="ECO:0007669"/>
    <property type="project" value="InterPro"/>
</dbReference>
<evidence type="ECO:0000256" key="2">
    <source>
        <dbReference type="ARBA" id="ARBA00022475"/>
    </source>
</evidence>
<feature type="domain" description="Cytochrome b561 bacterial/Ni-hydrogenase" evidence="7">
    <location>
        <begin position="8"/>
        <end position="211"/>
    </location>
</feature>
<dbReference type="Proteomes" id="UP000245489">
    <property type="component" value="Unassembled WGS sequence"/>
</dbReference>
<evidence type="ECO:0000259" key="7">
    <source>
        <dbReference type="Pfam" id="PF01292"/>
    </source>
</evidence>
<evidence type="ECO:0000313" key="8">
    <source>
        <dbReference type="EMBL" id="PWK28654.1"/>
    </source>
</evidence>
<dbReference type="Pfam" id="PF01292">
    <property type="entry name" value="Ni_hydr_CYTB"/>
    <property type="match status" value="1"/>
</dbReference>
<evidence type="ECO:0000256" key="6">
    <source>
        <dbReference type="SAM" id="Phobius"/>
    </source>
</evidence>
<comment type="subcellular location">
    <subcellularLocation>
        <location evidence="1">Cell membrane</location>
        <topology evidence="1">Multi-pass membrane protein</topology>
    </subcellularLocation>
</comment>
<dbReference type="InterPro" id="IPR011577">
    <property type="entry name" value="Cyt_b561_bac/Ni-Hgenase"/>
</dbReference>
<keyword evidence="9" id="KW-1185">Reference proteome</keyword>
<dbReference type="OrthoDB" id="197262at2"/>
<feature type="transmembrane region" description="Helical" evidence="6">
    <location>
        <begin position="137"/>
        <end position="157"/>
    </location>
</feature>
<dbReference type="PANTHER" id="PTHR30485">
    <property type="entry name" value="NI/FE-HYDROGENASE 1 B-TYPE CYTOCHROME SUBUNIT"/>
    <property type="match status" value="1"/>
</dbReference>
<dbReference type="PANTHER" id="PTHR30485:SF1">
    <property type="entry name" value="CYTOCHROME YDHU-RELATED"/>
    <property type="match status" value="1"/>
</dbReference>
<evidence type="ECO:0000256" key="1">
    <source>
        <dbReference type="ARBA" id="ARBA00004651"/>
    </source>
</evidence>
<evidence type="ECO:0000256" key="4">
    <source>
        <dbReference type="ARBA" id="ARBA00022989"/>
    </source>
</evidence>
<dbReference type="AlphaFoldDB" id="A0A316EGR0"/>
<keyword evidence="2" id="KW-1003">Cell membrane</keyword>
<protein>
    <submittedName>
        <fullName evidence="8">Thiosulfate reductase cytochrome b subunit</fullName>
    </submittedName>
</protein>
<reference evidence="8 9" key="1">
    <citation type="submission" date="2018-05" db="EMBL/GenBank/DDBJ databases">
        <title>Genomic Encyclopedia of Archaeal and Bacterial Type Strains, Phase II (KMG-II): from individual species to whole genera.</title>
        <authorList>
            <person name="Goeker M."/>
        </authorList>
    </citation>
    <scope>NUCLEOTIDE SEQUENCE [LARGE SCALE GENOMIC DNA]</scope>
    <source>
        <strain evidence="8 9">DSM 22214</strain>
    </source>
</reference>
<proteinExistence type="predicted"/>
<dbReference type="GO" id="GO:0009055">
    <property type="term" value="F:electron transfer activity"/>
    <property type="evidence" value="ECO:0007669"/>
    <property type="project" value="InterPro"/>
</dbReference>
<evidence type="ECO:0000256" key="5">
    <source>
        <dbReference type="ARBA" id="ARBA00023136"/>
    </source>
</evidence>